<proteinExistence type="predicted"/>
<dbReference type="KEGG" id="chh:A0O34_21270"/>
<sequence>MERVTNFKKINIGLLIHQKVKETTIEVTRICSFLKSTEEEIEEMYISKSLDAEILMRWSKLLKYDFFRIYSQHLILYAPPSREVNKVIDKEKTVLPQFRKNFYTKEVIDFILELIENGEKTRQQVIHDYLIPKATLHKWINKYKK</sequence>
<protein>
    <submittedName>
        <fullName evidence="1">Transposase</fullName>
    </submittedName>
</protein>
<dbReference type="OrthoDB" id="799937at2"/>
<reference evidence="1 2" key="1">
    <citation type="submission" date="2016-04" db="EMBL/GenBank/DDBJ databases">
        <title>Complete Genome Sequence of Chryseobacterium sp. IHBB 10212.</title>
        <authorList>
            <person name="Pal M."/>
            <person name="Swarnkar M.K."/>
            <person name="Kaushal K."/>
            <person name="Chhibber S."/>
            <person name="Singh A.K."/>
            <person name="Gulati A."/>
        </authorList>
    </citation>
    <scope>NUCLEOTIDE SEQUENCE [LARGE SCALE GENOMIC DNA]</scope>
    <source>
        <strain evidence="1 2">IHBB 10212</strain>
    </source>
</reference>
<accession>A0A172Y1B3</accession>
<evidence type="ECO:0000313" key="2">
    <source>
        <dbReference type="Proteomes" id="UP000077824"/>
    </source>
</evidence>
<organism evidence="1 2">
    <name type="scientific">Chryseobacterium glaciei</name>
    <dbReference type="NCBI Taxonomy" id="1685010"/>
    <lineage>
        <taxon>Bacteria</taxon>
        <taxon>Pseudomonadati</taxon>
        <taxon>Bacteroidota</taxon>
        <taxon>Flavobacteriia</taxon>
        <taxon>Flavobacteriales</taxon>
        <taxon>Weeksellaceae</taxon>
        <taxon>Chryseobacterium group</taxon>
        <taxon>Chryseobacterium</taxon>
    </lineage>
</organism>
<dbReference type="STRING" id="1685010.A0O34_21270"/>
<keyword evidence="2" id="KW-1185">Reference proteome</keyword>
<dbReference type="EMBL" id="CP015199">
    <property type="protein sequence ID" value="ANF52896.1"/>
    <property type="molecule type" value="Genomic_DNA"/>
</dbReference>
<name>A0A172Y1B3_9FLAO</name>
<evidence type="ECO:0000313" key="1">
    <source>
        <dbReference type="EMBL" id="ANF52896.1"/>
    </source>
</evidence>
<gene>
    <name evidence="1" type="ORF">A0O34_21270</name>
</gene>
<dbReference type="AlphaFoldDB" id="A0A172Y1B3"/>
<dbReference type="Proteomes" id="UP000077824">
    <property type="component" value="Chromosome"/>
</dbReference>
<dbReference type="RefSeq" id="WP_066759147.1">
    <property type="nucleotide sequence ID" value="NZ_CP015199.1"/>
</dbReference>
<dbReference type="SUPFAM" id="SSF46689">
    <property type="entry name" value="Homeodomain-like"/>
    <property type="match status" value="1"/>
</dbReference>
<dbReference type="InterPro" id="IPR009057">
    <property type="entry name" value="Homeodomain-like_sf"/>
</dbReference>